<comment type="caution">
    <text evidence="1">The sequence shown here is derived from an EMBL/GenBank/DDBJ whole genome shotgun (WGS) entry which is preliminary data.</text>
</comment>
<evidence type="ECO:0000313" key="1">
    <source>
        <dbReference type="EMBL" id="PSC73326.1"/>
    </source>
</evidence>
<organism evidence="1 2">
    <name type="scientific">Micractinium conductrix</name>
    <dbReference type="NCBI Taxonomy" id="554055"/>
    <lineage>
        <taxon>Eukaryota</taxon>
        <taxon>Viridiplantae</taxon>
        <taxon>Chlorophyta</taxon>
        <taxon>core chlorophytes</taxon>
        <taxon>Trebouxiophyceae</taxon>
        <taxon>Chlorellales</taxon>
        <taxon>Chlorellaceae</taxon>
        <taxon>Chlorella clade</taxon>
        <taxon>Micractinium</taxon>
    </lineage>
</organism>
<dbReference type="EMBL" id="LHPF02000007">
    <property type="protein sequence ID" value="PSC73326.1"/>
    <property type="molecule type" value="Genomic_DNA"/>
</dbReference>
<sequence>MPKAALESAARAARVLGEPFRMLCRLVISLAFGVEAERAAMMAARSLPPMSGPNGSDLGCWKAGRALQTLAAGRQPAGGSRESSCAAAADRRFKVRSGMPTTAGRTLPLATSASTSASSSAALRCCSLVVRPASMSPRLVTYRSPHQVVGVGHEVKHLQAAPPGPMRGAALPARLHLLLHLQEVEVAQQAHPCRSRLAPAGKGRFERLVEAEAACLPELWHCCCQRRRVGGQCGCRQCWRSCPLQGLHVIVREVGDAACAQGELQHQPRAGLAALQVYPQPRCTRSTTSTGCCRPLGLMRLLWGMSATSRDVSLKARCRAPGRSHSTNQA</sequence>
<gene>
    <name evidence="1" type="ORF">C2E20_3450</name>
</gene>
<reference evidence="1 2" key="1">
    <citation type="journal article" date="2018" name="Plant J.">
        <title>Genome sequences of Chlorella sorokiniana UTEX 1602 and Micractinium conductrix SAG 241.80: implications to maltose excretion by a green alga.</title>
        <authorList>
            <person name="Arriola M.B."/>
            <person name="Velmurugan N."/>
            <person name="Zhang Y."/>
            <person name="Plunkett M.H."/>
            <person name="Hondzo H."/>
            <person name="Barney B.M."/>
        </authorList>
    </citation>
    <scope>NUCLEOTIDE SEQUENCE [LARGE SCALE GENOMIC DNA]</scope>
    <source>
        <strain evidence="1 2">SAG 241.80</strain>
    </source>
</reference>
<proteinExistence type="predicted"/>
<dbReference type="AlphaFoldDB" id="A0A2P6VGV9"/>
<name>A0A2P6VGV9_9CHLO</name>
<dbReference type="Proteomes" id="UP000239649">
    <property type="component" value="Unassembled WGS sequence"/>
</dbReference>
<accession>A0A2P6VGV9</accession>
<evidence type="ECO:0000313" key="2">
    <source>
        <dbReference type="Proteomes" id="UP000239649"/>
    </source>
</evidence>
<protein>
    <submittedName>
        <fullName evidence="1">Uncharacterized protein</fullName>
    </submittedName>
</protein>
<keyword evidence="2" id="KW-1185">Reference proteome</keyword>